<protein>
    <submittedName>
        <fullName evidence="2">PDZ domain-containing protein</fullName>
    </submittedName>
</protein>
<organism evidence="1 2">
    <name type="scientific">Panagrolaimus sp. ES5</name>
    <dbReference type="NCBI Taxonomy" id="591445"/>
    <lineage>
        <taxon>Eukaryota</taxon>
        <taxon>Metazoa</taxon>
        <taxon>Ecdysozoa</taxon>
        <taxon>Nematoda</taxon>
        <taxon>Chromadorea</taxon>
        <taxon>Rhabditida</taxon>
        <taxon>Tylenchina</taxon>
        <taxon>Panagrolaimomorpha</taxon>
        <taxon>Panagrolaimoidea</taxon>
        <taxon>Panagrolaimidae</taxon>
        <taxon>Panagrolaimus</taxon>
    </lineage>
</organism>
<proteinExistence type="predicted"/>
<evidence type="ECO:0000313" key="2">
    <source>
        <dbReference type="WBParaSite" id="ES5_v2.g29634.t1"/>
    </source>
</evidence>
<reference evidence="2" key="1">
    <citation type="submission" date="2022-11" db="UniProtKB">
        <authorList>
            <consortium name="WormBaseParasite"/>
        </authorList>
    </citation>
    <scope>IDENTIFICATION</scope>
</reference>
<dbReference type="Proteomes" id="UP000887579">
    <property type="component" value="Unplaced"/>
</dbReference>
<name>A0AC34GJ01_9BILA</name>
<sequence>TVGGTRVCFSDDVPPLASEEEVNISQEDKGLGNFERFDTPHPKQFGQKYQKALQAKRNSQDMTGMFENQNNIAASGTSEADENTVQMRPLRSVLKTRPQSTISASMETVETKTVIVRRQNGTIGWNIYGGVDCRIPFKDTDHGFFVSKLEAAGAAEQSGIVIGDKLLAVNGRPLKGLTHDQCVNIIQDAGDLIEFRIESAAEKLSQAESKTSVISEGPPTSFAPPLPTKKEEPEVSTDVISVPI</sequence>
<evidence type="ECO:0000313" key="1">
    <source>
        <dbReference type="Proteomes" id="UP000887579"/>
    </source>
</evidence>
<dbReference type="WBParaSite" id="ES5_v2.g29634.t1">
    <property type="protein sequence ID" value="ES5_v2.g29634.t1"/>
    <property type="gene ID" value="ES5_v2.g29634"/>
</dbReference>
<accession>A0AC34GJ01</accession>